<reference evidence="2" key="1">
    <citation type="submission" date="2019-08" db="EMBL/GenBank/DDBJ databases">
        <authorList>
            <person name="Kucharzyk K."/>
            <person name="Murdoch R.W."/>
            <person name="Higgins S."/>
            <person name="Loffler F."/>
        </authorList>
    </citation>
    <scope>NUCLEOTIDE SEQUENCE</scope>
</reference>
<dbReference type="EMBL" id="VSSQ01101936">
    <property type="protein sequence ID" value="MPN43500.1"/>
    <property type="molecule type" value="Genomic_DNA"/>
</dbReference>
<protein>
    <recommendedName>
        <fullName evidence="1">4Fe4S-binding SPASM domain-containing protein</fullName>
    </recommendedName>
</protein>
<feature type="domain" description="4Fe4S-binding SPASM" evidence="1">
    <location>
        <begin position="49"/>
        <end position="109"/>
    </location>
</feature>
<dbReference type="Pfam" id="PF13186">
    <property type="entry name" value="SPASM"/>
    <property type="match status" value="1"/>
</dbReference>
<evidence type="ECO:0000259" key="1">
    <source>
        <dbReference type="Pfam" id="PF13186"/>
    </source>
</evidence>
<dbReference type="AlphaFoldDB" id="A0A645HXA1"/>
<sequence>MPIGRDAAPELMVSAEQRKFMYEQVRAFRETKPLFTLDFWNDGEYAEGCIAGGRRYLHINAAGDVEPCAFVHYSDSNIREKTLLEALQSPLFMGYRRNQPFNQNMLRPCPVLDNPGALTRIVEESGAISTDYQANETAKEYSDKCETAAARWAITADDLWESSGHACSGCSGCRSSTK</sequence>
<dbReference type="CDD" id="cd21128">
    <property type="entry name" value="SPASM_rSAM"/>
    <property type="match status" value="1"/>
</dbReference>
<name>A0A645HXA1_9ZZZZ</name>
<evidence type="ECO:0000313" key="2">
    <source>
        <dbReference type="EMBL" id="MPN43500.1"/>
    </source>
</evidence>
<accession>A0A645HXA1</accession>
<dbReference type="SUPFAM" id="SSF102114">
    <property type="entry name" value="Radical SAM enzymes"/>
    <property type="match status" value="1"/>
</dbReference>
<dbReference type="InterPro" id="IPR023885">
    <property type="entry name" value="4Fe4S-binding_SPASM_dom"/>
</dbReference>
<dbReference type="InterPro" id="IPR058240">
    <property type="entry name" value="rSAM_sf"/>
</dbReference>
<dbReference type="PANTHER" id="PTHR43524:SF1">
    <property type="entry name" value="RADICAL SAM SUPERFAMILY PROTEIN"/>
    <property type="match status" value="1"/>
</dbReference>
<gene>
    <name evidence="2" type="ORF">SDC9_191060</name>
</gene>
<comment type="caution">
    <text evidence="2">The sequence shown here is derived from an EMBL/GenBank/DDBJ whole genome shotgun (WGS) entry which is preliminary data.</text>
</comment>
<organism evidence="2">
    <name type="scientific">bioreactor metagenome</name>
    <dbReference type="NCBI Taxonomy" id="1076179"/>
    <lineage>
        <taxon>unclassified sequences</taxon>
        <taxon>metagenomes</taxon>
        <taxon>ecological metagenomes</taxon>
    </lineage>
</organism>
<dbReference type="PANTHER" id="PTHR43524">
    <property type="entry name" value="RADICAL SAM SUPERFAMILY PROTEIN"/>
    <property type="match status" value="1"/>
</dbReference>
<proteinExistence type="predicted"/>